<keyword evidence="6 8" id="KW-0687">Ribonucleoprotein</keyword>
<dbReference type="GO" id="GO:0006412">
    <property type="term" value="P:translation"/>
    <property type="evidence" value="ECO:0007669"/>
    <property type="project" value="UniProtKB-UniRule"/>
</dbReference>
<evidence type="ECO:0000256" key="7">
    <source>
        <dbReference type="ARBA" id="ARBA00035163"/>
    </source>
</evidence>
<sequence>MSAQQKQQTCWEMPLEWQKFRYRGKTLRELLEMPMDELVKILPARARRSLLRGFTPAQRKLLEKVIEAKQKLVNECKETMIKTHVRDMVILPVMIGLRIAVHNGKEFVPVRIVPEMIGHFLGEFAPTTRQVRHGEPGLKATRSTLFVALK</sequence>
<evidence type="ECO:0000313" key="10">
    <source>
        <dbReference type="EMBL" id="HEW53451.1"/>
    </source>
</evidence>
<evidence type="ECO:0000256" key="5">
    <source>
        <dbReference type="ARBA" id="ARBA00022980"/>
    </source>
</evidence>
<dbReference type="InterPro" id="IPR005713">
    <property type="entry name" value="Ribosomal_uS19_euk/arc"/>
</dbReference>
<dbReference type="GO" id="GO:0019843">
    <property type="term" value="F:rRNA binding"/>
    <property type="evidence" value="ECO:0007669"/>
    <property type="project" value="UniProtKB-UniRule"/>
</dbReference>
<proteinExistence type="inferred from homology"/>
<name>A0A7C2VH35_9CREN</name>
<evidence type="ECO:0000256" key="6">
    <source>
        <dbReference type="ARBA" id="ARBA00023274"/>
    </source>
</evidence>
<dbReference type="HAMAP" id="MF_00531">
    <property type="entry name" value="Ribosomal_uS19"/>
    <property type="match status" value="1"/>
</dbReference>
<dbReference type="AlphaFoldDB" id="A0A7C2VH35"/>
<dbReference type="PANTHER" id="PTHR11880:SF2">
    <property type="entry name" value="SMALL RIBOSOMAL SUBUNIT PROTEIN US19"/>
    <property type="match status" value="1"/>
</dbReference>
<dbReference type="NCBIfam" id="NF003121">
    <property type="entry name" value="PRK04038.1"/>
    <property type="match status" value="1"/>
</dbReference>
<evidence type="ECO:0000256" key="9">
    <source>
        <dbReference type="RuleBase" id="RU003485"/>
    </source>
</evidence>
<dbReference type="InterPro" id="IPR023575">
    <property type="entry name" value="Ribosomal_uS19_SF"/>
</dbReference>
<comment type="function">
    <text evidence="1 8">Protein S19 forms a complex with S13 that binds strongly to the 16S ribosomal RNA.</text>
</comment>
<comment type="similarity">
    <text evidence="2 8 9">Belongs to the universal ribosomal protein uS19 family.</text>
</comment>
<dbReference type="EMBL" id="DSGT01000012">
    <property type="protein sequence ID" value="HEW53451.1"/>
    <property type="molecule type" value="Genomic_DNA"/>
</dbReference>
<comment type="caution">
    <text evidence="10">The sequence shown here is derived from an EMBL/GenBank/DDBJ whole genome shotgun (WGS) entry which is preliminary data.</text>
</comment>
<dbReference type="InterPro" id="IPR002222">
    <property type="entry name" value="Ribosomal_uS19"/>
</dbReference>
<evidence type="ECO:0000256" key="8">
    <source>
        <dbReference type="HAMAP-Rule" id="MF_00531"/>
    </source>
</evidence>
<keyword evidence="3 8" id="KW-0699">rRNA-binding</keyword>
<dbReference type="PIRSF" id="PIRSF002144">
    <property type="entry name" value="Ribosomal_S19"/>
    <property type="match status" value="1"/>
</dbReference>
<evidence type="ECO:0000256" key="1">
    <source>
        <dbReference type="ARBA" id="ARBA00003239"/>
    </source>
</evidence>
<organism evidence="10">
    <name type="scientific">Ignisphaera aggregans</name>
    <dbReference type="NCBI Taxonomy" id="334771"/>
    <lineage>
        <taxon>Archaea</taxon>
        <taxon>Thermoproteota</taxon>
        <taxon>Thermoprotei</taxon>
        <taxon>Desulfurococcales</taxon>
        <taxon>Desulfurococcaceae</taxon>
        <taxon>Ignisphaera</taxon>
    </lineage>
</organism>
<gene>
    <name evidence="8" type="primary">rps19p</name>
    <name evidence="10" type="ORF">ENO77_04760</name>
</gene>
<dbReference type="InterPro" id="IPR020934">
    <property type="entry name" value="Ribosomal_uS19_CS"/>
</dbReference>
<dbReference type="Pfam" id="PF00203">
    <property type="entry name" value="Ribosomal_S19"/>
    <property type="match status" value="1"/>
</dbReference>
<reference evidence="10" key="1">
    <citation type="journal article" date="2020" name="mSystems">
        <title>Genome- and Community-Level Interaction Insights into Carbon Utilization and Element Cycling Functions of Hydrothermarchaeota in Hydrothermal Sediment.</title>
        <authorList>
            <person name="Zhou Z."/>
            <person name="Liu Y."/>
            <person name="Xu W."/>
            <person name="Pan J."/>
            <person name="Luo Z.H."/>
            <person name="Li M."/>
        </authorList>
    </citation>
    <scope>NUCLEOTIDE SEQUENCE [LARGE SCALE GENOMIC DNA]</scope>
    <source>
        <strain evidence="10">SpSt-16</strain>
    </source>
</reference>
<dbReference type="GO" id="GO:0000028">
    <property type="term" value="P:ribosomal small subunit assembly"/>
    <property type="evidence" value="ECO:0007669"/>
    <property type="project" value="TreeGrafter"/>
</dbReference>
<dbReference type="GO" id="GO:0003735">
    <property type="term" value="F:structural constituent of ribosome"/>
    <property type="evidence" value="ECO:0007669"/>
    <property type="project" value="UniProtKB-UniRule"/>
</dbReference>
<dbReference type="SUPFAM" id="SSF54570">
    <property type="entry name" value="Ribosomal protein S19"/>
    <property type="match status" value="1"/>
</dbReference>
<dbReference type="NCBIfam" id="TIGR01025">
    <property type="entry name" value="uS19_arch"/>
    <property type="match status" value="1"/>
</dbReference>
<dbReference type="PROSITE" id="PS00323">
    <property type="entry name" value="RIBOSOMAL_S19"/>
    <property type="match status" value="1"/>
</dbReference>
<dbReference type="Gene3D" id="3.30.860.10">
    <property type="entry name" value="30s Ribosomal Protein S19, Chain A"/>
    <property type="match status" value="1"/>
</dbReference>
<evidence type="ECO:0000256" key="2">
    <source>
        <dbReference type="ARBA" id="ARBA00007345"/>
    </source>
</evidence>
<keyword evidence="4 8" id="KW-0694">RNA-binding</keyword>
<dbReference type="PRINTS" id="PR00975">
    <property type="entry name" value="RIBOSOMALS19"/>
</dbReference>
<dbReference type="PANTHER" id="PTHR11880">
    <property type="entry name" value="RIBOSOMAL PROTEIN S19P FAMILY MEMBER"/>
    <property type="match status" value="1"/>
</dbReference>
<dbReference type="FunFam" id="3.30.860.10:FF:000002">
    <property type="entry name" value="40S ribosomal protein S15"/>
    <property type="match status" value="1"/>
</dbReference>
<dbReference type="GO" id="GO:0022627">
    <property type="term" value="C:cytosolic small ribosomal subunit"/>
    <property type="evidence" value="ECO:0007669"/>
    <property type="project" value="UniProtKB-UniRule"/>
</dbReference>
<accession>A0A7C2VH35</accession>
<protein>
    <recommendedName>
        <fullName evidence="7 8">Small ribosomal subunit protein uS19</fullName>
    </recommendedName>
</protein>
<evidence type="ECO:0000256" key="4">
    <source>
        <dbReference type="ARBA" id="ARBA00022884"/>
    </source>
</evidence>
<keyword evidence="5 8" id="KW-0689">Ribosomal protein</keyword>
<evidence type="ECO:0000256" key="3">
    <source>
        <dbReference type="ARBA" id="ARBA00022730"/>
    </source>
</evidence>